<gene>
    <name evidence="1" type="ORF">FPCIR_2091</name>
</gene>
<reference evidence="1 2" key="1">
    <citation type="submission" date="2020-05" db="EMBL/GenBank/DDBJ databases">
        <title>Identification and distribution of gene clusters putatively required for synthesis of sphingolipid metabolism inhibitors in phylogenetically diverse species of the filamentous fungus Fusarium.</title>
        <authorList>
            <person name="Kim H.-S."/>
            <person name="Busman M."/>
            <person name="Brown D.W."/>
            <person name="Divon H."/>
            <person name="Uhlig S."/>
            <person name="Proctor R.H."/>
        </authorList>
    </citation>
    <scope>NUCLEOTIDE SEQUENCE [LARGE SCALE GENOMIC DNA]</scope>
    <source>
        <strain evidence="1 2">NRRL 36939</strain>
    </source>
</reference>
<keyword evidence="2" id="KW-1185">Reference proteome</keyword>
<dbReference type="AlphaFoldDB" id="A0A8H5UYN5"/>
<evidence type="ECO:0008006" key="3">
    <source>
        <dbReference type="Google" id="ProtNLM"/>
    </source>
</evidence>
<dbReference type="EMBL" id="JAAOAS010000043">
    <property type="protein sequence ID" value="KAF5602014.1"/>
    <property type="molecule type" value="Genomic_DNA"/>
</dbReference>
<name>A0A8H5UYN5_9HYPO</name>
<organism evidence="1 2">
    <name type="scientific">Fusarium pseudocircinatum</name>
    <dbReference type="NCBI Taxonomy" id="56676"/>
    <lineage>
        <taxon>Eukaryota</taxon>
        <taxon>Fungi</taxon>
        <taxon>Dikarya</taxon>
        <taxon>Ascomycota</taxon>
        <taxon>Pezizomycotina</taxon>
        <taxon>Sordariomycetes</taxon>
        <taxon>Hypocreomycetidae</taxon>
        <taxon>Hypocreales</taxon>
        <taxon>Nectriaceae</taxon>
        <taxon>Fusarium</taxon>
        <taxon>Fusarium fujikuroi species complex</taxon>
    </lineage>
</organism>
<evidence type="ECO:0000313" key="1">
    <source>
        <dbReference type="EMBL" id="KAF5602014.1"/>
    </source>
</evidence>
<protein>
    <recommendedName>
        <fullName evidence="3">F-box domain-containing protein</fullName>
    </recommendedName>
</protein>
<sequence>MAGTSTTPELATMPTEILCMIGDNMSVEEIKGWTLASKKFREIFLPKLCKHLKFSGNMEELTNSLNAYFTRKTASFRCLAHHHTKFVTLEVTKFSDIFEMRAWVQRYGVDTIPIGRFLADTPNLQGVVFDVWFPDPKEASQFISLIRKGPDWHGPEHLYFKKYPEHWDIGKIVGKFKAGTLKGICLPPTSLLDHCGQIARNGANLTSLCLGKYLCLYYSDRALTVANTICKGFPHLESLEMYDRFSRRDLPLYRGYTSSNAWCLEIANAAFILTKLRRLRRFAISMCPLESDDSSINCIKRLLLAMAKRKCLVPHGVHGPEGIFKLVATYFAAHAKGLEEVRITNGNSANPVFSRATLTGDVWNISKESFEDPSQKSFFPQSTTRTYGLAVAVGALTIPTGTFEDETSLLQQLSQREVKQQGRINMSELPTAALPALPTELLFIIGSYLRDDELVGLTGASTRFRQIFLHRRYAMIGFSGSVKHMAGCLIPLFSRDGDKISVDMRNLIQTFTRFVMIRISYPPHTNNLPLRFAQNDLEHFGILLRSIDGLCGVNISLSFPRHRDCISFNKALRKTGMWSKDPDKSCSLTFLDDPVDLNFNAVFQRFDSKSLGAVQLPGGFNRKHYIKLINSIHAAFLKVLHVDRTANRQKVRHVVPSLDDDFLGEVRRDFPRLESLILHEDTPDLTIHSDFRSWPFGLVWFDDQVAFDRNVRKLVYELERMPCLRSFAFTLWFARLHGHLVPHDWEDYKGIYRPKTMVEMDNFYIDKLVTVIMTRVPALVELCVSSNHPIFYRGTRRDDQIHVERESRDNLGEEKHFPSLLLDLNQA</sequence>
<dbReference type="Proteomes" id="UP000546213">
    <property type="component" value="Unassembled WGS sequence"/>
</dbReference>
<dbReference type="OrthoDB" id="5078891at2759"/>
<proteinExistence type="predicted"/>
<comment type="caution">
    <text evidence="1">The sequence shown here is derived from an EMBL/GenBank/DDBJ whole genome shotgun (WGS) entry which is preliminary data.</text>
</comment>
<evidence type="ECO:0000313" key="2">
    <source>
        <dbReference type="Proteomes" id="UP000546213"/>
    </source>
</evidence>
<accession>A0A8H5UYN5</accession>